<reference evidence="2 3" key="1">
    <citation type="submission" date="2018-12" db="EMBL/GenBank/DDBJ databases">
        <authorList>
            <consortium name="Pathogen Informatics"/>
        </authorList>
    </citation>
    <scope>NUCLEOTIDE SEQUENCE [LARGE SCALE GENOMIC DNA]</scope>
    <source>
        <strain evidence="2 3">NCTC10036</strain>
    </source>
</reference>
<keyword evidence="1" id="KW-1133">Transmembrane helix</keyword>
<keyword evidence="1" id="KW-0472">Membrane</keyword>
<sequence length="144" mass="16331">MKKVQKIIAVIGSIVIVAVAAVFAYLWPTMKTEFAGSAQYTEQDSRLYNFYTPELFKNMPRISDHYDFNYASISGPEAQAFAVTFYGTTDISNVNAYLANMGYQPQATCTVEAKCWRTTESKDVVMVAQLPKPDRVFIQIYRRP</sequence>
<gene>
    <name evidence="2" type="ORF">NCTC10036_03883</name>
</gene>
<evidence type="ECO:0000313" key="2">
    <source>
        <dbReference type="EMBL" id="VEI70092.1"/>
    </source>
</evidence>
<accession>A0A3S4XM48</accession>
<protein>
    <submittedName>
        <fullName evidence="2">Uncharacterized protein</fullName>
    </submittedName>
</protein>
<feature type="transmembrane region" description="Helical" evidence="1">
    <location>
        <begin position="7"/>
        <end position="27"/>
    </location>
</feature>
<dbReference type="RefSeq" id="WP_126532497.1">
    <property type="nucleotide sequence ID" value="NZ_JAMWJM010000001.1"/>
</dbReference>
<evidence type="ECO:0000256" key="1">
    <source>
        <dbReference type="SAM" id="Phobius"/>
    </source>
</evidence>
<evidence type="ECO:0000313" key="3">
    <source>
        <dbReference type="Proteomes" id="UP000281904"/>
    </source>
</evidence>
<proteinExistence type="predicted"/>
<organism evidence="2 3">
    <name type="scientific">Serratia rubidaea</name>
    <name type="common">Serratia marinorubra</name>
    <dbReference type="NCBI Taxonomy" id="61652"/>
    <lineage>
        <taxon>Bacteria</taxon>
        <taxon>Pseudomonadati</taxon>
        <taxon>Pseudomonadota</taxon>
        <taxon>Gammaproteobacteria</taxon>
        <taxon>Enterobacterales</taxon>
        <taxon>Yersiniaceae</taxon>
        <taxon>Serratia</taxon>
    </lineage>
</organism>
<name>A0A3S4XM48_SERRU</name>
<keyword evidence="1" id="KW-0812">Transmembrane</keyword>
<dbReference type="EMBL" id="LR134493">
    <property type="protein sequence ID" value="VEI70092.1"/>
    <property type="molecule type" value="Genomic_DNA"/>
</dbReference>
<dbReference type="AlphaFoldDB" id="A0A3S4XM48"/>
<dbReference type="Proteomes" id="UP000281904">
    <property type="component" value="Chromosome"/>
</dbReference>